<proteinExistence type="predicted"/>
<evidence type="ECO:0008006" key="4">
    <source>
        <dbReference type="Google" id="ProtNLM"/>
    </source>
</evidence>
<dbReference type="Proteomes" id="UP000317519">
    <property type="component" value="Unassembled WGS sequence"/>
</dbReference>
<organism evidence="2 3">
    <name type="scientific">Flavobacterium tiangeerense</name>
    <dbReference type="NCBI Taxonomy" id="459471"/>
    <lineage>
        <taxon>Bacteria</taxon>
        <taxon>Pseudomonadati</taxon>
        <taxon>Bacteroidota</taxon>
        <taxon>Flavobacteriia</taxon>
        <taxon>Flavobacteriales</taxon>
        <taxon>Flavobacteriaceae</taxon>
        <taxon>Flavobacterium</taxon>
    </lineage>
</organism>
<keyword evidence="1" id="KW-0812">Transmembrane</keyword>
<comment type="caution">
    <text evidence="2">The sequence shown here is derived from an EMBL/GenBank/DDBJ whole genome shotgun (WGS) entry which is preliminary data.</text>
</comment>
<evidence type="ECO:0000313" key="2">
    <source>
        <dbReference type="EMBL" id="TWI01217.1"/>
    </source>
</evidence>
<protein>
    <recommendedName>
        <fullName evidence="4">DoxX-like protein</fullName>
    </recommendedName>
</protein>
<keyword evidence="3" id="KW-1185">Reference proteome</keyword>
<sequence>MSKLITFLKYCIPFTLLLYFAQQYATTALGSQHDFFYTTWSIYLFQFISSLLLYIILLFVHSKLPEYTGFAFMGITFFKMMASVVFLIPLIQAKGRETNLDIAAFFIPYFLFLFFETVFSIRLINKR</sequence>
<evidence type="ECO:0000256" key="1">
    <source>
        <dbReference type="SAM" id="Phobius"/>
    </source>
</evidence>
<feature type="transmembrane region" description="Helical" evidence="1">
    <location>
        <begin position="40"/>
        <end position="60"/>
    </location>
</feature>
<feature type="transmembrane region" description="Helical" evidence="1">
    <location>
        <begin position="67"/>
        <end position="91"/>
    </location>
</feature>
<keyword evidence="1" id="KW-1133">Transmembrane helix</keyword>
<dbReference type="EMBL" id="VLKO01000003">
    <property type="protein sequence ID" value="TWI01217.1"/>
    <property type="molecule type" value="Genomic_DNA"/>
</dbReference>
<reference evidence="2 3" key="1">
    <citation type="journal article" date="2015" name="Stand. Genomic Sci.">
        <title>Genomic Encyclopedia of Bacterial and Archaeal Type Strains, Phase III: the genomes of soil and plant-associated and newly described type strains.</title>
        <authorList>
            <person name="Whitman W.B."/>
            <person name="Woyke T."/>
            <person name="Klenk H.P."/>
            <person name="Zhou Y."/>
            <person name="Lilburn T.G."/>
            <person name="Beck B.J."/>
            <person name="De Vos P."/>
            <person name="Vandamme P."/>
            <person name="Eisen J.A."/>
            <person name="Garrity G."/>
            <person name="Hugenholtz P."/>
            <person name="Kyrpides N.C."/>
        </authorList>
    </citation>
    <scope>NUCLEOTIDE SEQUENCE [LARGE SCALE GENOMIC DNA]</scope>
    <source>
        <strain evidence="2 3">CGMCC 1.6847</strain>
    </source>
</reference>
<accession>A0ABY3FL86</accession>
<name>A0ABY3FL86_9FLAO</name>
<feature type="transmembrane region" description="Helical" evidence="1">
    <location>
        <begin position="103"/>
        <end position="124"/>
    </location>
</feature>
<evidence type="ECO:0000313" key="3">
    <source>
        <dbReference type="Proteomes" id="UP000317519"/>
    </source>
</evidence>
<gene>
    <name evidence="2" type="ORF">IQ05_00789</name>
</gene>
<keyword evidence="1" id="KW-0472">Membrane</keyword>